<evidence type="ECO:0000313" key="10">
    <source>
        <dbReference type="Proteomes" id="UP001596457"/>
    </source>
</evidence>
<name>A0ABW2SFS7_9BURK</name>
<dbReference type="NCBIfam" id="TIGR00361">
    <property type="entry name" value="ComEC_Rec2"/>
    <property type="match status" value="1"/>
</dbReference>
<dbReference type="PANTHER" id="PTHR30619:SF1">
    <property type="entry name" value="RECOMBINATION PROTEIN 2"/>
    <property type="match status" value="1"/>
</dbReference>
<sequence>MWPWLAGWAIGVALQWQQPQLWPVAAYGVVLCVAVVAAWAWRVAPAAAVGGRVWQPGLALLCAALLGFATTGWRALPLQSDVLAPQWEERPLWLRGVVADLPQSHPDGQMLVVRVDSADRDGRPVELPKRVRLFWPAAPDTLKAGQVWRWPVRLRAPHGLANPHGFDRELWLWEQGIGAAGVVRSGRQVPAPEWVGDSARHPIDRWRGALTSAVVQRVPDARAAGVIAALLVGNQSAIARDDWQVYRDTGVAHLMAISGLHITLFAWLATRLVGLVWRRLAPVWPGLLLRWPAPVAAALGGLLLATAYALLAGWGVPAQRTVFMLATVVVLRWHGLDWPWPLVWLWCLALVLAADPWAGLQPGFWLSFVAVMLLFVSNPQGQQTASAGQALRSLLREQSVMTLALAPLTLLLFGQVSVVGLLANLLAIPWVTLLVTPLVLLGVLAAPLWDVAAWALTVMSAVLQPMAQWPLAVWHAPAPPWPVAVLGVCGAVLAVMRAPLPWRCLGALLAWPALAFVPARPAAGAFDVWAPDVGQGSAILVRTAHHSLLFDAGARYRSGGDVGERVLVPWLRRVGERLDVLVISHRDSDHAGGAESVLRAQPQAGWLASYVPTHSTRGFAPTGPALCETGQRWIWDGVTFEVKHPDPADHLRAGAPSNALSCVLRISNGRQVAWLTGDVGHDQEVRLAARHPGERADVLVVPHHGSRSSSSPVWLNELMPTWALIQAGHLNRFGHPAPEVVARYEARGAQWRASPSCGEMRWSSAQPDGLRCHRDTSRRYWHWRAPAHRQDPHTMPESGDDVPLQAEEATP</sequence>
<dbReference type="InterPro" id="IPR004797">
    <property type="entry name" value="Competence_ComEC/Rec2"/>
</dbReference>
<evidence type="ECO:0000259" key="8">
    <source>
        <dbReference type="SMART" id="SM00849"/>
    </source>
</evidence>
<feature type="transmembrane region" description="Helical" evidence="7">
    <location>
        <begin position="53"/>
        <end position="73"/>
    </location>
</feature>
<keyword evidence="2" id="KW-1003">Cell membrane</keyword>
<feature type="domain" description="Metallo-beta-lactamase" evidence="8">
    <location>
        <begin position="535"/>
        <end position="729"/>
    </location>
</feature>
<evidence type="ECO:0000256" key="1">
    <source>
        <dbReference type="ARBA" id="ARBA00004651"/>
    </source>
</evidence>
<dbReference type="Pfam" id="PF13567">
    <property type="entry name" value="DUF4131"/>
    <property type="match status" value="1"/>
</dbReference>
<dbReference type="InterPro" id="IPR025405">
    <property type="entry name" value="DUF4131"/>
</dbReference>
<evidence type="ECO:0000256" key="5">
    <source>
        <dbReference type="ARBA" id="ARBA00023136"/>
    </source>
</evidence>
<dbReference type="CDD" id="cd07731">
    <property type="entry name" value="ComA-like_MBL-fold"/>
    <property type="match status" value="1"/>
</dbReference>
<dbReference type="SUPFAM" id="SSF56281">
    <property type="entry name" value="Metallo-hydrolase/oxidoreductase"/>
    <property type="match status" value="1"/>
</dbReference>
<organism evidence="9 10">
    <name type="scientific">Hydrogenophaga defluvii</name>
    <dbReference type="NCBI Taxonomy" id="249410"/>
    <lineage>
        <taxon>Bacteria</taxon>
        <taxon>Pseudomonadati</taxon>
        <taxon>Pseudomonadota</taxon>
        <taxon>Betaproteobacteria</taxon>
        <taxon>Burkholderiales</taxon>
        <taxon>Comamonadaceae</taxon>
        <taxon>Hydrogenophaga</taxon>
    </lineage>
</organism>
<dbReference type="PANTHER" id="PTHR30619">
    <property type="entry name" value="DNA INTERNALIZATION/COMPETENCE PROTEIN COMEC/REC2"/>
    <property type="match status" value="1"/>
</dbReference>
<evidence type="ECO:0000256" key="6">
    <source>
        <dbReference type="SAM" id="MobiDB-lite"/>
    </source>
</evidence>
<dbReference type="InterPro" id="IPR004477">
    <property type="entry name" value="ComEC_N"/>
</dbReference>
<comment type="subcellular location">
    <subcellularLocation>
        <location evidence="1">Cell membrane</location>
        <topology evidence="1">Multi-pass membrane protein</topology>
    </subcellularLocation>
</comment>
<dbReference type="InterPro" id="IPR052159">
    <property type="entry name" value="Competence_DNA_uptake"/>
</dbReference>
<feature type="transmembrane region" description="Helical" evidence="7">
    <location>
        <begin position="254"/>
        <end position="277"/>
    </location>
</feature>
<feature type="region of interest" description="Disordered" evidence="6">
    <location>
        <begin position="788"/>
        <end position="811"/>
    </location>
</feature>
<protein>
    <submittedName>
        <fullName evidence="9">DNA internalization-related competence protein ComEC/Rec2</fullName>
    </submittedName>
</protein>
<evidence type="ECO:0000256" key="4">
    <source>
        <dbReference type="ARBA" id="ARBA00022989"/>
    </source>
</evidence>
<dbReference type="InterPro" id="IPR001279">
    <property type="entry name" value="Metallo-B-lactamas"/>
</dbReference>
<gene>
    <name evidence="9" type="ORF">ACFQU0_16900</name>
</gene>
<comment type="caution">
    <text evidence="9">The sequence shown here is derived from an EMBL/GenBank/DDBJ whole genome shotgun (WGS) entry which is preliminary data.</text>
</comment>
<proteinExistence type="predicted"/>
<dbReference type="RefSeq" id="WP_382202832.1">
    <property type="nucleotide sequence ID" value="NZ_JBHTBZ010000055.1"/>
</dbReference>
<evidence type="ECO:0000256" key="7">
    <source>
        <dbReference type="SAM" id="Phobius"/>
    </source>
</evidence>
<keyword evidence="10" id="KW-1185">Reference proteome</keyword>
<feature type="transmembrane region" description="Helical" evidence="7">
    <location>
        <begin position="21"/>
        <end position="41"/>
    </location>
</feature>
<accession>A0ABW2SFS7</accession>
<dbReference type="InterPro" id="IPR036866">
    <property type="entry name" value="RibonucZ/Hydroxyglut_hydro"/>
</dbReference>
<feature type="transmembrane region" description="Helical" evidence="7">
    <location>
        <begin position="481"/>
        <end position="500"/>
    </location>
</feature>
<feature type="transmembrane region" description="Helical" evidence="7">
    <location>
        <begin position="363"/>
        <end position="379"/>
    </location>
</feature>
<evidence type="ECO:0000313" key="9">
    <source>
        <dbReference type="EMBL" id="MFC7462105.1"/>
    </source>
</evidence>
<dbReference type="InterPro" id="IPR035681">
    <property type="entry name" value="ComA-like_MBL"/>
</dbReference>
<dbReference type="Pfam" id="PF12706">
    <property type="entry name" value="Lactamase_B_2"/>
    <property type="match status" value="1"/>
</dbReference>
<feature type="transmembrane region" description="Helical" evidence="7">
    <location>
        <begin position="338"/>
        <end position="357"/>
    </location>
</feature>
<reference evidence="10" key="1">
    <citation type="journal article" date="2019" name="Int. J. Syst. Evol. Microbiol.">
        <title>The Global Catalogue of Microorganisms (GCM) 10K type strain sequencing project: providing services to taxonomists for standard genome sequencing and annotation.</title>
        <authorList>
            <consortium name="The Broad Institute Genomics Platform"/>
            <consortium name="The Broad Institute Genome Sequencing Center for Infectious Disease"/>
            <person name="Wu L."/>
            <person name="Ma J."/>
        </authorList>
    </citation>
    <scope>NUCLEOTIDE SEQUENCE [LARGE SCALE GENOMIC DNA]</scope>
    <source>
        <strain evidence="10">CCUG 53903</strain>
    </source>
</reference>
<keyword evidence="3 7" id="KW-0812">Transmembrane</keyword>
<feature type="transmembrane region" description="Helical" evidence="7">
    <location>
        <begin position="427"/>
        <end position="444"/>
    </location>
</feature>
<dbReference type="SMART" id="SM00849">
    <property type="entry name" value="Lactamase_B"/>
    <property type="match status" value="1"/>
</dbReference>
<dbReference type="NCBIfam" id="TIGR00360">
    <property type="entry name" value="ComEC_N-term"/>
    <property type="match status" value="1"/>
</dbReference>
<feature type="transmembrane region" description="Helical" evidence="7">
    <location>
        <begin position="297"/>
        <end position="317"/>
    </location>
</feature>
<keyword evidence="4 7" id="KW-1133">Transmembrane helix</keyword>
<evidence type="ECO:0000256" key="3">
    <source>
        <dbReference type="ARBA" id="ARBA00022692"/>
    </source>
</evidence>
<dbReference type="Proteomes" id="UP001596457">
    <property type="component" value="Unassembled WGS sequence"/>
</dbReference>
<evidence type="ECO:0000256" key="2">
    <source>
        <dbReference type="ARBA" id="ARBA00022475"/>
    </source>
</evidence>
<dbReference type="Pfam" id="PF03772">
    <property type="entry name" value="Competence"/>
    <property type="match status" value="1"/>
</dbReference>
<dbReference type="Gene3D" id="3.60.15.10">
    <property type="entry name" value="Ribonuclease Z/Hydroxyacylglutathione hydrolase-like"/>
    <property type="match status" value="1"/>
</dbReference>
<dbReference type="EMBL" id="JBHTBZ010000055">
    <property type="protein sequence ID" value="MFC7462105.1"/>
    <property type="molecule type" value="Genomic_DNA"/>
</dbReference>
<feature type="transmembrane region" description="Helical" evidence="7">
    <location>
        <begin position="400"/>
        <end position="421"/>
    </location>
</feature>
<keyword evidence="5 7" id="KW-0472">Membrane</keyword>